<dbReference type="Proteomes" id="UP000466442">
    <property type="component" value="Unassembled WGS sequence"/>
</dbReference>
<feature type="coiled-coil region" evidence="1">
    <location>
        <begin position="696"/>
        <end position="747"/>
    </location>
</feature>
<evidence type="ECO:0000256" key="1">
    <source>
        <dbReference type="SAM" id="Coils"/>
    </source>
</evidence>
<dbReference type="OrthoDB" id="6631309at2759"/>
<feature type="coiled-coil region" evidence="1">
    <location>
        <begin position="823"/>
        <end position="866"/>
    </location>
</feature>
<sequence>MDTISTELEKLEEKANDDLETYYDRLLTVGSELRSKANLEQDQEVQDILKAVGDLVKPLKRLTAVTSKSIAVIVEDNKMGNIPAKKIVESLLKPLDALDASLSLLESVGMLKSHKTIRGAGIPILYKVSVPMEELETTIKLVENLSAHSAVEFLIPPLDNLIKVVSDIDVSTGGDGFLEDLLAEGTPIVKNLDDSLDIMLNCINSVDKGVAVVESERGIPGKLPALLKPMEDLQKSLKAVEKGIVTKDIGYEDVYEIAQELSKPLQSIRSEFSILQHEIEADHYSSEPNPSQTALTTLVEPLESVQNCISSFHETIMCKSADDPMHLRFVLYALKELAEPLSSLSGRMIKAEELLLGKGDPFQGLKAVARSVSELRESSSAVTTESNVIEQMSNTLSDPLNKVQIGLENILQFVDKKDKQDLNKDLLKSMDEPFKELQCALLKIEGNIHENVTEGVTPELRQAVQELQRSILIIQDQSSFEYGDEPSTIEANIDTLQSLTQPLQTLHAQFTEVQRSANRTLMKAERALITLKDSTRRVSSTITELKTKRSETPSSVSHLLQVLGATVEELEAAVEDANLHLGRGKRVDDTRRILANTLKVASTKFGEVCSKADDLSVSIEPSKRKSLVLVQDYIHNLKVAIEQSTRVIDCDKGTAMDRSRDTLIAIEQLAIAMSQFHDQLKSVEEFTASASEPQGMSAMKEQVDKLQTNVAKALTSNISDKNDKMILETIENDVKSVQRVLDNLLSEDAADGARVRFILAKTESIHSDLKDMVQSADSPSSLKNACQAALSVLDIGEGLMNRKSPMKMEIISQVEAEPEVSVIGELLETLDELDRCFNRLKREEKIKVANKEVAEMAMEIATLQALVQDIATEASGELLDKVIEVCIPIKAIEVKLSHTKNLTSSDLEQTSESLHNINQVLNSAIRKKEAEKLIQPSTSIIGELLETVGDLEASFDRLKRGRLPEGTTESEVNDVGREILALQNIVDDLTSEATGELLDRAQEICIPIKSIESSLKQYAVLNKASVCEVKDKLKMINNDLKDAIAQNEIDKQKREKEFEKLFSSDSLSSSVDVPIVRSIVTTIEYMQAHLNSLIAPPDMVEVKNFLERFECSLEHVSDLEAALKTADLTRVEMRKLVKAVEGLKSSRGEMSKALPALQSVLSPLKTLHEELSRPNSPKRLKKAELKYLESFSKSSTDLELGLMKLEKAIVTGTRLEVECMAAPVEQLASFIDGISHEPSLKNLDEESSIAALKSLAQPINAIQTIVEQVQNAVVRHDDKKAAELLTAVSKPVRELRTNIALIQDQAMMNCSLSQLDELKQAVALMTQVGTETPALKQPLLQLQARLQELEAEAELAEVVSELTAPVEALKQAVAVMETKGESSMLLELCHQVVEIINRGDDTLSEMSSIGPLSTKADALPGDALLKAATLCHELLEDQSLSELSHTDDTLTPTHAAEQLPSIHGAATAEQRVLFEQVESLKSSPISLQEAAKGGSVAGKLKAGLIEHEIFEDQTISEISEMENSMSATLAVEKLPSIRGTVAGEQKMVLEEAESFNKTLKSTTEANVKGVQQEHLKIATTEHNVLEDHSLSDLSPNDLTDSGTLPIEKLTSVRGTVAAEEKLVYEQAQVWQLLWSLPKKRELRVLQLLVN</sequence>
<protein>
    <submittedName>
        <fullName evidence="2">Uncharacterized protein</fullName>
    </submittedName>
</protein>
<evidence type="ECO:0000313" key="2">
    <source>
        <dbReference type="EMBL" id="KAF6200833.1"/>
    </source>
</evidence>
<name>A0A8S9WVX3_APOLU</name>
<organism evidence="2 3">
    <name type="scientific">Apolygus lucorum</name>
    <name type="common">Small green plant bug</name>
    <name type="synonym">Lygocoris lucorum</name>
    <dbReference type="NCBI Taxonomy" id="248454"/>
    <lineage>
        <taxon>Eukaryota</taxon>
        <taxon>Metazoa</taxon>
        <taxon>Ecdysozoa</taxon>
        <taxon>Arthropoda</taxon>
        <taxon>Hexapoda</taxon>
        <taxon>Insecta</taxon>
        <taxon>Pterygota</taxon>
        <taxon>Neoptera</taxon>
        <taxon>Paraneoptera</taxon>
        <taxon>Hemiptera</taxon>
        <taxon>Heteroptera</taxon>
        <taxon>Panheteroptera</taxon>
        <taxon>Cimicomorpha</taxon>
        <taxon>Miridae</taxon>
        <taxon>Mirini</taxon>
        <taxon>Apolygus</taxon>
    </lineage>
</organism>
<keyword evidence="1" id="KW-0175">Coiled coil</keyword>
<dbReference type="EMBL" id="WIXP02000013">
    <property type="protein sequence ID" value="KAF6200833.1"/>
    <property type="molecule type" value="Genomic_DNA"/>
</dbReference>
<reference evidence="2" key="1">
    <citation type="journal article" date="2021" name="Mol. Ecol. Resour.">
        <title>Apolygus lucorum genome provides insights into omnivorousness and mesophyll feeding.</title>
        <authorList>
            <person name="Liu Y."/>
            <person name="Liu H."/>
            <person name="Wang H."/>
            <person name="Huang T."/>
            <person name="Liu B."/>
            <person name="Yang B."/>
            <person name="Yin L."/>
            <person name="Li B."/>
            <person name="Zhang Y."/>
            <person name="Zhang S."/>
            <person name="Jiang F."/>
            <person name="Zhang X."/>
            <person name="Ren Y."/>
            <person name="Wang B."/>
            <person name="Wang S."/>
            <person name="Lu Y."/>
            <person name="Wu K."/>
            <person name="Fan W."/>
            <person name="Wang G."/>
        </authorList>
    </citation>
    <scope>NUCLEOTIDE SEQUENCE</scope>
    <source>
        <strain evidence="2">12Hb</strain>
    </source>
</reference>
<accession>A0A8S9WVX3</accession>
<comment type="caution">
    <text evidence="2">The sequence shown here is derived from an EMBL/GenBank/DDBJ whole genome shotgun (WGS) entry which is preliminary data.</text>
</comment>
<proteinExistence type="predicted"/>
<keyword evidence="3" id="KW-1185">Reference proteome</keyword>
<evidence type="ECO:0000313" key="3">
    <source>
        <dbReference type="Proteomes" id="UP000466442"/>
    </source>
</evidence>
<gene>
    <name evidence="2" type="ORF">GE061_005280</name>
</gene>